<protein>
    <submittedName>
        <fullName evidence="1">Uncharacterized protein</fullName>
    </submittedName>
</protein>
<proteinExistence type="predicted"/>
<dbReference type="KEGG" id="mec:Q7C_2356"/>
<sequence>MRVALCCDSPPVFSNKQADAGFIEQEASYQVLDSGFIQRILTGDGPG</sequence>
<name>I1YKP7_METFJ</name>
<organism evidence="1 2">
    <name type="scientific">Methylophaga frappieri (strain ATCC BAA-2434 / DSM 25690 / JAM7)</name>
    <dbReference type="NCBI Taxonomy" id="754477"/>
    <lineage>
        <taxon>Bacteria</taxon>
        <taxon>Pseudomonadati</taxon>
        <taxon>Pseudomonadota</taxon>
        <taxon>Gammaproteobacteria</taxon>
        <taxon>Thiotrichales</taxon>
        <taxon>Piscirickettsiaceae</taxon>
        <taxon>Methylophaga</taxon>
    </lineage>
</organism>
<dbReference type="HOGENOM" id="CLU_3170110_0_0_6"/>
<dbReference type="Proteomes" id="UP000009145">
    <property type="component" value="Chromosome"/>
</dbReference>
<dbReference type="EMBL" id="CP003380">
    <property type="protein sequence ID" value="AFJ03490.1"/>
    <property type="molecule type" value="Genomic_DNA"/>
</dbReference>
<accession>I1YKP7</accession>
<dbReference type="PATRIC" id="fig|754477.3.peg.2323"/>
<gene>
    <name evidence="1" type="ordered locus">Q7C_2356</name>
</gene>
<evidence type="ECO:0000313" key="2">
    <source>
        <dbReference type="Proteomes" id="UP000009145"/>
    </source>
</evidence>
<evidence type="ECO:0000313" key="1">
    <source>
        <dbReference type="EMBL" id="AFJ03490.1"/>
    </source>
</evidence>
<dbReference type="STRING" id="754477.Q7C_2356"/>
<keyword evidence="2" id="KW-1185">Reference proteome</keyword>
<reference evidence="1 2" key="1">
    <citation type="journal article" date="2012" name="J. Bacteriol.">
        <title>Complete genome sequences of Methylophaga sp. strain JAM1 and Methylophaga sp. strain JAM7.</title>
        <authorList>
            <person name="Villeneuve C."/>
            <person name="Martineau C."/>
            <person name="Mauffrey F."/>
            <person name="Villemur R."/>
        </authorList>
    </citation>
    <scope>NUCLEOTIDE SEQUENCE [LARGE SCALE GENOMIC DNA]</scope>
    <source>
        <strain evidence="1 2">JAM7</strain>
    </source>
</reference>
<dbReference type="AlphaFoldDB" id="I1YKP7"/>